<name>A0A409XKM5_PSICY</name>
<proteinExistence type="predicted"/>
<organism evidence="2 3">
    <name type="scientific">Psilocybe cyanescens</name>
    <dbReference type="NCBI Taxonomy" id="93625"/>
    <lineage>
        <taxon>Eukaryota</taxon>
        <taxon>Fungi</taxon>
        <taxon>Dikarya</taxon>
        <taxon>Basidiomycota</taxon>
        <taxon>Agaricomycotina</taxon>
        <taxon>Agaricomycetes</taxon>
        <taxon>Agaricomycetidae</taxon>
        <taxon>Agaricales</taxon>
        <taxon>Agaricineae</taxon>
        <taxon>Strophariaceae</taxon>
        <taxon>Psilocybe</taxon>
    </lineage>
</organism>
<keyword evidence="3" id="KW-1185">Reference proteome</keyword>
<comment type="caution">
    <text evidence="2">The sequence shown here is derived from an EMBL/GenBank/DDBJ whole genome shotgun (WGS) entry which is preliminary data.</text>
</comment>
<dbReference type="EMBL" id="NHYD01001402">
    <property type="protein sequence ID" value="PPQ91294.1"/>
    <property type="molecule type" value="Genomic_DNA"/>
</dbReference>
<accession>A0A409XKM5</accession>
<dbReference type="Proteomes" id="UP000283269">
    <property type="component" value="Unassembled WGS sequence"/>
</dbReference>
<sequence length="82" mass="9365">MQLEVKWNKYNVTPYCHRPHTRGRIEPLPPEGAPTISRAPRRARAPESPEASQLEIVLKTLEAKIHSKLKSTSVKADRFYAD</sequence>
<reference evidence="2 3" key="1">
    <citation type="journal article" date="2018" name="Evol. Lett.">
        <title>Horizontal gene cluster transfer increased hallucinogenic mushroom diversity.</title>
        <authorList>
            <person name="Reynolds H.T."/>
            <person name="Vijayakumar V."/>
            <person name="Gluck-Thaler E."/>
            <person name="Korotkin H.B."/>
            <person name="Matheny P.B."/>
            <person name="Slot J.C."/>
        </authorList>
    </citation>
    <scope>NUCLEOTIDE SEQUENCE [LARGE SCALE GENOMIC DNA]</scope>
    <source>
        <strain evidence="2 3">2631</strain>
    </source>
</reference>
<evidence type="ECO:0000313" key="2">
    <source>
        <dbReference type="EMBL" id="PPQ91294.1"/>
    </source>
</evidence>
<dbReference type="AlphaFoldDB" id="A0A409XKM5"/>
<evidence type="ECO:0000313" key="3">
    <source>
        <dbReference type="Proteomes" id="UP000283269"/>
    </source>
</evidence>
<protein>
    <submittedName>
        <fullName evidence="2">Uncharacterized protein</fullName>
    </submittedName>
</protein>
<dbReference type="InParanoid" id="A0A409XKM5"/>
<feature type="region of interest" description="Disordered" evidence="1">
    <location>
        <begin position="20"/>
        <end position="51"/>
    </location>
</feature>
<evidence type="ECO:0000256" key="1">
    <source>
        <dbReference type="SAM" id="MobiDB-lite"/>
    </source>
</evidence>
<gene>
    <name evidence="2" type="ORF">CVT25_006238</name>
</gene>